<dbReference type="SUPFAM" id="SSF81585">
    <property type="entry name" value="PsbU/PolX domain-like"/>
    <property type="match status" value="1"/>
</dbReference>
<keyword evidence="2" id="KW-0732">Signal</keyword>
<proteinExistence type="predicted"/>
<dbReference type="PANTHER" id="PTHR21180:SF32">
    <property type="entry name" value="ENDONUCLEASE_EXONUCLEASE_PHOSPHATASE FAMILY DOMAIN-CONTAINING PROTEIN 1"/>
    <property type="match status" value="1"/>
</dbReference>
<protein>
    <submittedName>
        <fullName evidence="3">Uncharacterized protein</fullName>
    </submittedName>
</protein>
<keyword evidence="4" id="KW-1185">Reference proteome</keyword>
<comment type="caution">
    <text evidence="3">The sequence shown here is derived from an EMBL/GenBank/DDBJ whole genome shotgun (WGS) entry which is preliminary data.</text>
</comment>
<organism evidence="3 4">
    <name type="scientific">Deinococcus xinjiangensis</name>
    <dbReference type="NCBI Taxonomy" id="457454"/>
    <lineage>
        <taxon>Bacteria</taxon>
        <taxon>Thermotogati</taxon>
        <taxon>Deinococcota</taxon>
        <taxon>Deinococci</taxon>
        <taxon>Deinococcales</taxon>
        <taxon>Deinococcaceae</taxon>
        <taxon>Deinococcus</taxon>
    </lineage>
</organism>
<accession>A0ABP9V826</accession>
<feature type="chain" id="PRO_5047050284" evidence="2">
    <location>
        <begin position="22"/>
        <end position="125"/>
    </location>
</feature>
<feature type="region of interest" description="Disordered" evidence="1">
    <location>
        <begin position="23"/>
        <end position="55"/>
    </location>
</feature>
<gene>
    <name evidence="3" type="ORF">Dxin01_00050</name>
</gene>
<reference evidence="3 4" key="1">
    <citation type="submission" date="2024-02" db="EMBL/GenBank/DDBJ databases">
        <title>Deinococcus xinjiangensis NBRC 107630.</title>
        <authorList>
            <person name="Ichikawa N."/>
            <person name="Katano-Makiyama Y."/>
            <person name="Hidaka K."/>
        </authorList>
    </citation>
    <scope>NUCLEOTIDE SEQUENCE [LARGE SCALE GENOMIC DNA]</scope>
    <source>
        <strain evidence="3 4">NBRC 107630</strain>
    </source>
</reference>
<dbReference type="InterPro" id="IPR051675">
    <property type="entry name" value="Endo/Exo/Phosphatase_dom_1"/>
</dbReference>
<evidence type="ECO:0000313" key="4">
    <source>
        <dbReference type="Proteomes" id="UP001458946"/>
    </source>
</evidence>
<evidence type="ECO:0000313" key="3">
    <source>
        <dbReference type="EMBL" id="GAA5500330.1"/>
    </source>
</evidence>
<dbReference type="PANTHER" id="PTHR21180">
    <property type="entry name" value="ENDONUCLEASE/EXONUCLEASE/PHOSPHATASE FAMILY DOMAIN-CONTAINING PROTEIN 1"/>
    <property type="match status" value="1"/>
</dbReference>
<dbReference type="Proteomes" id="UP001458946">
    <property type="component" value="Unassembled WGS sequence"/>
</dbReference>
<dbReference type="Pfam" id="PF12836">
    <property type="entry name" value="HHH_3"/>
    <property type="match status" value="1"/>
</dbReference>
<dbReference type="EMBL" id="BAABRN010000001">
    <property type="protein sequence ID" value="GAA5500330.1"/>
    <property type="molecule type" value="Genomic_DNA"/>
</dbReference>
<evidence type="ECO:0000256" key="2">
    <source>
        <dbReference type="SAM" id="SignalP"/>
    </source>
</evidence>
<sequence>MKKVLLSLTTALLLLPATAGARSRNTTATTTAATTQTTNAATTPTTAPAAAPAGTAPAAMPTAAKVVRVNSASAADLMTIPGISAKIAADVIKNRPYKDVNELVKKVKGIGPKNVKKMIPYLNFQ</sequence>
<name>A0ABP9V826_9DEIO</name>
<dbReference type="Gene3D" id="1.10.150.320">
    <property type="entry name" value="Photosystem II 12 kDa extrinsic protein"/>
    <property type="match status" value="1"/>
</dbReference>
<dbReference type="RefSeq" id="WP_353540322.1">
    <property type="nucleotide sequence ID" value="NZ_BAABRN010000001.1"/>
</dbReference>
<evidence type="ECO:0000256" key="1">
    <source>
        <dbReference type="SAM" id="MobiDB-lite"/>
    </source>
</evidence>
<feature type="signal peptide" evidence="2">
    <location>
        <begin position="1"/>
        <end position="21"/>
    </location>
</feature>